<name>A0A0F3NHF1_ANAPH</name>
<evidence type="ECO:0000313" key="2">
    <source>
        <dbReference type="Proteomes" id="UP000033385"/>
    </source>
</evidence>
<dbReference type="PATRIC" id="fig|1359153.3.peg.723"/>
<proteinExistence type="predicted"/>
<gene>
    <name evidence="1" type="ORF">APHNP_0706</name>
</gene>
<dbReference type="Proteomes" id="UP000033385">
    <property type="component" value="Unassembled WGS sequence"/>
</dbReference>
<dbReference type="AlphaFoldDB" id="A0A0F3NHF1"/>
<protein>
    <submittedName>
        <fullName evidence="1">Uncharacterized protein</fullName>
    </submittedName>
</protein>
<dbReference type="EMBL" id="LANW01000001">
    <property type="protein sequence ID" value="KJV66319.1"/>
    <property type="molecule type" value="Genomic_DNA"/>
</dbReference>
<sequence>MKEDIQQVSGFVFFGSRHTLRHNAKKYLILYSLSHRMLTLL</sequence>
<comment type="caution">
    <text evidence="1">The sequence shown here is derived from an EMBL/GenBank/DDBJ whole genome shotgun (WGS) entry which is preliminary data.</text>
</comment>
<reference evidence="1 2" key="1">
    <citation type="submission" date="2015-01" db="EMBL/GenBank/DDBJ databases">
        <title>Genome Sequencing of Rickettsiales.</title>
        <authorList>
            <person name="Daugherty S.C."/>
            <person name="Su Q."/>
            <person name="Abolude K."/>
            <person name="Beier-Sexton M."/>
            <person name="Carlyon J.A."/>
            <person name="Carter R."/>
            <person name="Day N.P."/>
            <person name="Dumler S.J."/>
            <person name="Dyachenko V."/>
            <person name="Godinez A."/>
            <person name="Kurtti T.J."/>
            <person name="Lichay M."/>
            <person name="Mullins K.E."/>
            <person name="Ott S."/>
            <person name="Pappas-Brown V."/>
            <person name="Paris D.H."/>
            <person name="Patel P."/>
            <person name="Richards A.L."/>
            <person name="Sadzewicz L."/>
            <person name="Sears K."/>
            <person name="Seidman D."/>
            <person name="Sengamalay N."/>
            <person name="Stenos J."/>
            <person name="Tallon L.J."/>
            <person name="Vincent G."/>
            <person name="Fraser C.M."/>
            <person name="Munderloh U."/>
            <person name="Dunning-Hotopp J.C."/>
        </authorList>
    </citation>
    <scope>NUCLEOTIDE SEQUENCE [LARGE SCALE GENOMIC DNA]</scope>
    <source>
        <strain evidence="1 2">ApNP</strain>
    </source>
</reference>
<evidence type="ECO:0000313" key="1">
    <source>
        <dbReference type="EMBL" id="KJV66319.1"/>
    </source>
</evidence>
<accession>A0A0F3NHF1</accession>
<organism evidence="1 2">
    <name type="scientific">Anaplasma phagocytophilum str. ApNP</name>
    <dbReference type="NCBI Taxonomy" id="1359153"/>
    <lineage>
        <taxon>Bacteria</taxon>
        <taxon>Pseudomonadati</taxon>
        <taxon>Pseudomonadota</taxon>
        <taxon>Alphaproteobacteria</taxon>
        <taxon>Rickettsiales</taxon>
        <taxon>Anaplasmataceae</taxon>
        <taxon>Anaplasma</taxon>
        <taxon>phagocytophilum group</taxon>
    </lineage>
</organism>